<evidence type="ECO:0000313" key="2">
    <source>
        <dbReference type="Proteomes" id="UP000027002"/>
    </source>
</evidence>
<dbReference type="Proteomes" id="UP000027002">
    <property type="component" value="Chromosome 6"/>
</dbReference>
<dbReference type="OrthoDB" id="4961126at2759"/>
<sequence>MQQHSRERVYVRAIAWRADLQLRILNIRFKVVAMYRKEQREGAERFYRLITQSSRSVPAASDGQAEDTPTADDAALTPSEFNLWCAVARLRAQYEWSQRNGMIDIIEGLGLPRTVDYLTLYYGGRAVDDIPTSAVFKAETGPGRLAFIHLRKIEKIRDKHLGLKHARSLDKLFAKNKPVATRTFKKLQRLQPAVETEDPYIAGILIALAQEQRQARGRASAERVRAIALPYLKHFSTKAYFYTACIPKAFLDRLERPWEAGECDEVTVRYGGISLKDEEAALQCFRKFLDGTVHRTDE</sequence>
<accession>A0A8E5HWM4</accession>
<dbReference type="EMBL" id="CP072758">
    <property type="protein sequence ID" value="QUC22975.1"/>
    <property type="molecule type" value="Genomic_DNA"/>
</dbReference>
<dbReference type="GeneID" id="66067993"/>
<organism evidence="1 2">
    <name type="scientific">Ustilaginoidea virens</name>
    <name type="common">Rice false smut fungus</name>
    <name type="synonym">Villosiclava virens</name>
    <dbReference type="NCBI Taxonomy" id="1159556"/>
    <lineage>
        <taxon>Eukaryota</taxon>
        <taxon>Fungi</taxon>
        <taxon>Dikarya</taxon>
        <taxon>Ascomycota</taxon>
        <taxon>Pezizomycotina</taxon>
        <taxon>Sordariomycetes</taxon>
        <taxon>Hypocreomycetidae</taxon>
        <taxon>Hypocreales</taxon>
        <taxon>Clavicipitaceae</taxon>
        <taxon>Ustilaginoidea</taxon>
    </lineage>
</organism>
<dbReference type="AlphaFoldDB" id="A0A8E5HWM4"/>
<evidence type="ECO:0000313" key="1">
    <source>
        <dbReference type="EMBL" id="QUC22975.1"/>
    </source>
</evidence>
<protein>
    <submittedName>
        <fullName evidence="1">Uncharacterized protein</fullName>
    </submittedName>
</protein>
<keyword evidence="2" id="KW-1185">Reference proteome</keyword>
<dbReference type="KEGG" id="uvi:66067993"/>
<gene>
    <name evidence="1" type="ORF">UV8b_07216</name>
</gene>
<proteinExistence type="predicted"/>
<dbReference type="RefSeq" id="XP_043000648.1">
    <property type="nucleotide sequence ID" value="XM_043144713.1"/>
</dbReference>
<reference evidence="1" key="1">
    <citation type="submission" date="2020-03" db="EMBL/GenBank/DDBJ databases">
        <title>A mixture of massive structural variations and highly conserved coding sequences in Ustilaginoidea virens genome.</title>
        <authorList>
            <person name="Zhang K."/>
            <person name="Zhao Z."/>
            <person name="Zhang Z."/>
            <person name="Li Y."/>
            <person name="Hsiang T."/>
            <person name="Sun W."/>
        </authorList>
    </citation>
    <scope>NUCLEOTIDE SEQUENCE</scope>
    <source>
        <strain evidence="1">UV-8b</strain>
    </source>
</reference>
<name>A0A8E5HWM4_USTVR</name>